<evidence type="ECO:0000313" key="1">
    <source>
        <dbReference type="EMBL" id="MFD2520541.1"/>
    </source>
</evidence>
<keyword evidence="2" id="KW-1185">Reference proteome</keyword>
<reference evidence="2" key="1">
    <citation type="journal article" date="2019" name="Int. J. Syst. Evol. Microbiol.">
        <title>The Global Catalogue of Microorganisms (GCM) 10K type strain sequencing project: providing services to taxonomists for standard genome sequencing and annotation.</title>
        <authorList>
            <consortium name="The Broad Institute Genomics Platform"/>
            <consortium name="The Broad Institute Genome Sequencing Center for Infectious Disease"/>
            <person name="Wu L."/>
            <person name="Ma J."/>
        </authorList>
    </citation>
    <scope>NUCLEOTIDE SEQUENCE [LARGE SCALE GENOMIC DNA]</scope>
    <source>
        <strain evidence="2">KCTC 52344</strain>
    </source>
</reference>
<dbReference type="Gene3D" id="2.60.40.10">
    <property type="entry name" value="Immunoglobulins"/>
    <property type="match status" value="2"/>
</dbReference>
<dbReference type="NCBIfam" id="TIGR04131">
    <property type="entry name" value="Bac_Flav_CTERM"/>
    <property type="match status" value="1"/>
</dbReference>
<evidence type="ECO:0000313" key="2">
    <source>
        <dbReference type="Proteomes" id="UP001597510"/>
    </source>
</evidence>
<dbReference type="InterPro" id="IPR026341">
    <property type="entry name" value="T9SS_type_B"/>
</dbReference>
<dbReference type="SUPFAM" id="SSF49265">
    <property type="entry name" value="Fibronectin type III"/>
    <property type="match status" value="1"/>
</dbReference>
<dbReference type="Proteomes" id="UP001597510">
    <property type="component" value="Unassembled WGS sequence"/>
</dbReference>
<name>A0ABW5J3E0_9BACT</name>
<organism evidence="1 2">
    <name type="scientific">Emticicia soli</name>
    <dbReference type="NCBI Taxonomy" id="2027878"/>
    <lineage>
        <taxon>Bacteria</taxon>
        <taxon>Pseudomonadati</taxon>
        <taxon>Bacteroidota</taxon>
        <taxon>Cytophagia</taxon>
        <taxon>Cytophagales</taxon>
        <taxon>Leadbetterellaceae</taxon>
        <taxon>Emticicia</taxon>
    </lineage>
</organism>
<proteinExistence type="predicted"/>
<dbReference type="Pfam" id="PF13585">
    <property type="entry name" value="CHU_C"/>
    <property type="match status" value="1"/>
</dbReference>
<gene>
    <name evidence="1" type="ORF">ACFSR2_06580</name>
</gene>
<dbReference type="EMBL" id="JBHULC010000006">
    <property type="protein sequence ID" value="MFD2520541.1"/>
    <property type="molecule type" value="Genomic_DNA"/>
</dbReference>
<dbReference type="RefSeq" id="WP_340239731.1">
    <property type="nucleotide sequence ID" value="NZ_JBBEWC010000014.1"/>
</dbReference>
<accession>A0ABW5J3E0</accession>
<dbReference type="InterPro" id="IPR013783">
    <property type="entry name" value="Ig-like_fold"/>
</dbReference>
<protein>
    <submittedName>
        <fullName evidence="1">T9SS type B sorting domain-containing protein</fullName>
    </submittedName>
</protein>
<dbReference type="InterPro" id="IPR036116">
    <property type="entry name" value="FN3_sf"/>
</dbReference>
<sequence>MTPGGTFNLTPNYACINTNTGTAIVTVTNAKPPTGIFDVGAGNEIKYNFNYTDALFPTGVEFTAGTPPIYTYNQAGEYWVAVSGKQGSNTYLMCKSVEVIKTEQPDIRVDACDPLNVSVEIQDTPINQKQDRVTIDWGDGNINTYDVTSRPMTIQHSYTSAPTSNPKIQGQYVRGGVNRCPSDPVNFNVGTNINPKISELEGLNGGTENKITMKDGNPGEDYIIEMSTNNGTWAATTQTIKAPTASNTSSATITGLNATSEYCFRLLKTGACSTPIQSNEVCTIKPTHNVISATEVKVDWVNTQGNINYYDVFYKDFPSGANQNSGRTSSPSVKTFTFSDMDCSTKYEFQIIGTTTGIPADRAIIKSPAFIVTPLQGGRVPFENLLVVSTDNNIAKVNTLLSFPKINIYKAEGSSTNFQLVQTITSNVWEDRNVELTKQQYCYKVEYEDNCGNISDQSPSACTLFLTSAQSNTINWTPFTVVGTPPVLQNVQATEYTIQILDQDGIVVHTPSITFDNEADVRNELDKYLDDPAMNGKVTFRILALQNAEVSIGGSGPPVTFPFFSYSNDYTFITPALVYFPSAFTPNGDTHNDVFLATGKYIAQFNMIIYDRWGAPIFESKDIKIGWDGKENGSPAPTGYYSFKIFGIDNAGQEFSKTGSVLLMR</sequence>
<comment type="caution">
    <text evidence="1">The sequence shown here is derived from an EMBL/GenBank/DDBJ whole genome shotgun (WGS) entry which is preliminary data.</text>
</comment>